<evidence type="ECO:0000256" key="4">
    <source>
        <dbReference type="ARBA" id="ARBA00022475"/>
    </source>
</evidence>
<evidence type="ECO:0000256" key="2">
    <source>
        <dbReference type="ARBA" id="ARBA00007069"/>
    </source>
</evidence>
<organism evidence="10 11">
    <name type="scientific">Jiangella alba</name>
    <dbReference type="NCBI Taxonomy" id="561176"/>
    <lineage>
        <taxon>Bacteria</taxon>
        <taxon>Bacillati</taxon>
        <taxon>Actinomycetota</taxon>
        <taxon>Actinomycetes</taxon>
        <taxon>Jiangellales</taxon>
        <taxon>Jiangellaceae</taxon>
        <taxon>Jiangella</taxon>
    </lineage>
</organism>
<feature type="transmembrane region" description="Helical" evidence="8">
    <location>
        <begin position="99"/>
        <end position="122"/>
    </location>
</feature>
<dbReference type="SUPFAM" id="SSF161098">
    <property type="entry name" value="MetI-like"/>
    <property type="match status" value="1"/>
</dbReference>
<dbReference type="GO" id="GO:0005886">
    <property type="term" value="C:plasma membrane"/>
    <property type="evidence" value="ECO:0007669"/>
    <property type="project" value="UniProtKB-SubCell"/>
</dbReference>
<keyword evidence="7 8" id="KW-0472">Membrane</keyword>
<protein>
    <submittedName>
        <fullName evidence="10">Putative spermidine/putrescine transport system permease protein</fullName>
    </submittedName>
</protein>
<dbReference type="PANTHER" id="PTHR42929">
    <property type="entry name" value="INNER MEMBRANE ABC TRANSPORTER PERMEASE PROTEIN YDCU-RELATED-RELATED"/>
    <property type="match status" value="1"/>
</dbReference>
<dbReference type="Pfam" id="PF00528">
    <property type="entry name" value="BPD_transp_1"/>
    <property type="match status" value="1"/>
</dbReference>
<evidence type="ECO:0000256" key="1">
    <source>
        <dbReference type="ARBA" id="ARBA00004651"/>
    </source>
</evidence>
<reference evidence="11" key="1">
    <citation type="submission" date="2016-10" db="EMBL/GenBank/DDBJ databases">
        <authorList>
            <person name="Varghese N."/>
            <person name="Submissions S."/>
        </authorList>
    </citation>
    <scope>NUCLEOTIDE SEQUENCE [LARGE SCALE GENOMIC DNA]</scope>
    <source>
        <strain evidence="11">DSM 45237</strain>
    </source>
</reference>
<dbReference type="InterPro" id="IPR035906">
    <property type="entry name" value="MetI-like_sf"/>
</dbReference>
<evidence type="ECO:0000259" key="9">
    <source>
        <dbReference type="PROSITE" id="PS50928"/>
    </source>
</evidence>
<sequence length="289" mass="30997">MTSPETGRRLRRPDFWTLAGLPGLLFVLLAFGVPMVTIVVRSLTDPSPENFQFLFTDELFRRSLLRTVYVALLVTALSVLLGYPYAYAMARSGPVLRTWLMGALLLSFWTSLLVRTFAWGVLLSNTGVVNDLLLDLGIIDQPLPLIRNLFAVLVGMVHVLVPFAILAIYASLRGVDAELEQAAQVMGARPARAFWHVTLPLSLPGVAAGAVLVFVLSLGFYLTPALLGGPADILVSQSIVLQVQQYLDPGVGSAMAVVLLALVLAFLAIASKVVGLGRILGVTGKEGTS</sequence>
<feature type="transmembrane region" description="Helical" evidence="8">
    <location>
        <begin position="21"/>
        <end position="44"/>
    </location>
</feature>
<feature type="transmembrane region" description="Helical" evidence="8">
    <location>
        <begin position="193"/>
        <end position="222"/>
    </location>
</feature>
<dbReference type="EMBL" id="FNUC01000004">
    <property type="protein sequence ID" value="SEF18853.1"/>
    <property type="molecule type" value="Genomic_DNA"/>
</dbReference>
<evidence type="ECO:0000313" key="11">
    <source>
        <dbReference type="Proteomes" id="UP000181980"/>
    </source>
</evidence>
<dbReference type="Proteomes" id="UP000181980">
    <property type="component" value="Unassembled WGS sequence"/>
</dbReference>
<feature type="transmembrane region" description="Helical" evidence="8">
    <location>
        <begin position="149"/>
        <end position="172"/>
    </location>
</feature>
<dbReference type="AlphaFoldDB" id="A0A1H5PYA8"/>
<dbReference type="OrthoDB" id="9808619at2"/>
<keyword evidence="4" id="KW-1003">Cell membrane</keyword>
<comment type="subcellular location">
    <subcellularLocation>
        <location evidence="1 8">Cell membrane</location>
        <topology evidence="1 8">Multi-pass membrane protein</topology>
    </subcellularLocation>
</comment>
<feature type="transmembrane region" description="Helical" evidence="8">
    <location>
        <begin position="251"/>
        <end position="270"/>
    </location>
</feature>
<evidence type="ECO:0000256" key="6">
    <source>
        <dbReference type="ARBA" id="ARBA00022989"/>
    </source>
</evidence>
<dbReference type="PANTHER" id="PTHR42929:SF5">
    <property type="entry name" value="ABC TRANSPORTER PERMEASE PROTEIN"/>
    <property type="match status" value="1"/>
</dbReference>
<feature type="domain" description="ABC transmembrane type-1" evidence="9">
    <location>
        <begin position="64"/>
        <end position="270"/>
    </location>
</feature>
<name>A0A1H5PYA8_9ACTN</name>
<dbReference type="Gene3D" id="1.10.3720.10">
    <property type="entry name" value="MetI-like"/>
    <property type="match status" value="1"/>
</dbReference>
<dbReference type="STRING" id="561176.SAMN04488561_6924"/>
<dbReference type="RefSeq" id="WP_069111387.1">
    <property type="nucleotide sequence ID" value="NZ_FNUC01000004.1"/>
</dbReference>
<evidence type="ECO:0000256" key="3">
    <source>
        <dbReference type="ARBA" id="ARBA00022448"/>
    </source>
</evidence>
<dbReference type="InterPro" id="IPR000515">
    <property type="entry name" value="MetI-like"/>
</dbReference>
<comment type="similarity">
    <text evidence="2">Belongs to the binding-protein-dependent transport system permease family. CysTW subfamily.</text>
</comment>
<keyword evidence="6 8" id="KW-1133">Transmembrane helix</keyword>
<keyword evidence="11" id="KW-1185">Reference proteome</keyword>
<evidence type="ECO:0000313" key="10">
    <source>
        <dbReference type="EMBL" id="SEF18853.1"/>
    </source>
</evidence>
<dbReference type="CDD" id="cd06261">
    <property type="entry name" value="TM_PBP2"/>
    <property type="match status" value="1"/>
</dbReference>
<dbReference type="GO" id="GO:0055085">
    <property type="term" value="P:transmembrane transport"/>
    <property type="evidence" value="ECO:0007669"/>
    <property type="project" value="InterPro"/>
</dbReference>
<dbReference type="PROSITE" id="PS50928">
    <property type="entry name" value="ABC_TM1"/>
    <property type="match status" value="1"/>
</dbReference>
<evidence type="ECO:0000256" key="5">
    <source>
        <dbReference type="ARBA" id="ARBA00022692"/>
    </source>
</evidence>
<accession>A0A1H5PYA8</accession>
<gene>
    <name evidence="10" type="ORF">SAMN04488561_6924</name>
</gene>
<evidence type="ECO:0000256" key="7">
    <source>
        <dbReference type="ARBA" id="ARBA00023136"/>
    </source>
</evidence>
<proteinExistence type="inferred from homology"/>
<evidence type="ECO:0000256" key="8">
    <source>
        <dbReference type="RuleBase" id="RU363032"/>
    </source>
</evidence>
<keyword evidence="5 8" id="KW-0812">Transmembrane</keyword>
<keyword evidence="3 8" id="KW-0813">Transport</keyword>
<feature type="transmembrane region" description="Helical" evidence="8">
    <location>
        <begin position="64"/>
        <end position="87"/>
    </location>
</feature>